<protein>
    <recommendedName>
        <fullName evidence="4">DUF4367 domain-containing protein</fullName>
    </recommendedName>
</protein>
<dbReference type="EMBL" id="LVJI01000007">
    <property type="protein sequence ID" value="OAB47422.1"/>
    <property type="molecule type" value="Genomic_DNA"/>
</dbReference>
<proteinExistence type="predicted"/>
<dbReference type="AlphaFoldDB" id="A0A168Q621"/>
<keyword evidence="1" id="KW-0732">Signal</keyword>
<organism evidence="2 3">
    <name type="scientific">Paenibacillus antarcticus</name>
    <dbReference type="NCBI Taxonomy" id="253703"/>
    <lineage>
        <taxon>Bacteria</taxon>
        <taxon>Bacillati</taxon>
        <taxon>Bacillota</taxon>
        <taxon>Bacilli</taxon>
        <taxon>Bacillales</taxon>
        <taxon>Paenibacillaceae</taxon>
        <taxon>Paenibacillus</taxon>
    </lineage>
</organism>
<evidence type="ECO:0008006" key="4">
    <source>
        <dbReference type="Google" id="ProtNLM"/>
    </source>
</evidence>
<feature type="signal peptide" evidence="1">
    <location>
        <begin position="1"/>
        <end position="21"/>
    </location>
</feature>
<name>A0A168Q621_9BACL</name>
<dbReference type="RefSeq" id="WP_068647878.1">
    <property type="nucleotide sequence ID" value="NZ_CP043611.1"/>
</dbReference>
<feature type="chain" id="PRO_5039252114" description="DUF4367 domain-containing protein" evidence="1">
    <location>
        <begin position="22"/>
        <end position="238"/>
    </location>
</feature>
<comment type="caution">
    <text evidence="2">The sequence shown here is derived from an EMBL/GenBank/DDBJ whole genome shotgun (WGS) entry which is preliminary data.</text>
</comment>
<sequence>MRRIILLFMTILIYLAPIAYAYPDEDGEVEPFTWDKQYLKQLQHVNIPVYVPSYIATSESHRTLGPLTLSKLEVSKDHYLFQISRQRALKGNHKRSPFDVITMSAGTLPDYRKQPFATFEMFHKPEGTTTFNGYSVDYFTDKTSFIWKSNGWEYLVWAKNTNNAINIMKQVMATIPKSEKPVHDAFKGQFTAFDTFVGIQSDAAWSYDNGATWYIMTGRTTPEQLVKVLRSMVKLDTQ</sequence>
<evidence type="ECO:0000256" key="1">
    <source>
        <dbReference type="SAM" id="SignalP"/>
    </source>
</evidence>
<reference evidence="2 3" key="1">
    <citation type="submission" date="2016-03" db="EMBL/GenBank/DDBJ databases">
        <title>Draft genome sequence of Paenibacillus antarcticus CECT 5836.</title>
        <authorList>
            <person name="Shin S.-K."/>
            <person name="Yi H."/>
        </authorList>
    </citation>
    <scope>NUCLEOTIDE SEQUENCE [LARGE SCALE GENOMIC DNA]</scope>
    <source>
        <strain evidence="2 3">CECT 5836</strain>
    </source>
</reference>
<accession>A0A168Q621</accession>
<gene>
    <name evidence="2" type="ORF">PBAT_06935</name>
</gene>
<evidence type="ECO:0000313" key="2">
    <source>
        <dbReference type="EMBL" id="OAB47422.1"/>
    </source>
</evidence>
<dbReference type="Proteomes" id="UP000077355">
    <property type="component" value="Unassembled WGS sequence"/>
</dbReference>
<keyword evidence="3" id="KW-1185">Reference proteome</keyword>
<evidence type="ECO:0000313" key="3">
    <source>
        <dbReference type="Proteomes" id="UP000077355"/>
    </source>
</evidence>